<name>A0A809RL64_9PROT</name>
<keyword evidence="2" id="KW-0328">Glycosyltransferase</keyword>
<evidence type="ECO:0000313" key="5">
    <source>
        <dbReference type="EMBL" id="BBO99520.1"/>
    </source>
</evidence>
<dbReference type="GO" id="GO:0016757">
    <property type="term" value="F:glycosyltransferase activity"/>
    <property type="evidence" value="ECO:0007669"/>
    <property type="project" value="UniProtKB-KW"/>
</dbReference>
<reference evidence="6" key="1">
    <citation type="submission" date="2019-11" db="EMBL/GenBank/DDBJ databases">
        <title>Isolation and characterization of a novel species in the genus Sulfuriferula.</title>
        <authorList>
            <person name="Mochizuki J."/>
            <person name="Kojima H."/>
            <person name="Fukui M."/>
        </authorList>
    </citation>
    <scope>NUCLEOTIDE SEQUENCE [LARGE SCALE GENOMIC DNA]</scope>
    <source>
        <strain evidence="6">SGTM</strain>
    </source>
</reference>
<keyword evidence="6" id="KW-1185">Reference proteome</keyword>
<dbReference type="Proteomes" id="UP000463939">
    <property type="component" value="Chromosome"/>
</dbReference>
<accession>A0A809RL64</accession>
<dbReference type="RefSeq" id="WP_162083561.1">
    <property type="nucleotide sequence ID" value="NZ_AP021881.1"/>
</dbReference>
<proteinExistence type="inferred from homology"/>
<evidence type="ECO:0000256" key="1">
    <source>
        <dbReference type="ARBA" id="ARBA00006739"/>
    </source>
</evidence>
<dbReference type="SUPFAM" id="SSF53448">
    <property type="entry name" value="Nucleotide-diphospho-sugar transferases"/>
    <property type="match status" value="1"/>
</dbReference>
<dbReference type="Pfam" id="PF00535">
    <property type="entry name" value="Glycos_transf_2"/>
    <property type="match status" value="1"/>
</dbReference>
<dbReference type="AlphaFoldDB" id="A0A809RL64"/>
<dbReference type="KEGG" id="sniv:SFSGTM_02290"/>
<dbReference type="PANTHER" id="PTHR43179">
    <property type="entry name" value="RHAMNOSYLTRANSFERASE WBBL"/>
    <property type="match status" value="1"/>
</dbReference>
<sequence length="329" mass="37114">MNKRIAIIILNWNGWKDSLECLESLRSLERQDFAIVVVDNASTDDSRAKLLEWISTHNPSAHIDAIINEVDIGSFHREFKNSEYIYIQSSSNGGFAAGNNLGIRLALQAGCEYVWLLNNDTIVDPAALVTLEQCMAQDVGVGMCGSMLIYYDDRTVVQAIGGVQFNFLLGRGNQLGQGLSTDDIRVVEPAKDALTYISGASLFVRSEFLRDVGLMEESYFLYFEEIDWAVRAKPKWKIAMALDSIVYHKEGGSIGTASRAKRSALSQYYLNRNLIRFYMLRMPWLIPVALLRVIREWLRLIYQKEHVLANTTFTALVDGLLMQSGPRKP</sequence>
<dbReference type="InterPro" id="IPR001173">
    <property type="entry name" value="Glyco_trans_2-like"/>
</dbReference>
<dbReference type="EMBL" id="AP021881">
    <property type="protein sequence ID" value="BBO99520.1"/>
    <property type="molecule type" value="Genomic_DNA"/>
</dbReference>
<feature type="domain" description="Glycosyltransferase 2-like" evidence="4">
    <location>
        <begin position="7"/>
        <end position="154"/>
    </location>
</feature>
<dbReference type="Gene3D" id="3.90.550.10">
    <property type="entry name" value="Spore Coat Polysaccharide Biosynthesis Protein SpsA, Chain A"/>
    <property type="match status" value="1"/>
</dbReference>
<dbReference type="CDD" id="cd04186">
    <property type="entry name" value="GT_2_like_c"/>
    <property type="match status" value="1"/>
</dbReference>
<evidence type="ECO:0000256" key="3">
    <source>
        <dbReference type="ARBA" id="ARBA00022679"/>
    </source>
</evidence>
<comment type="similarity">
    <text evidence="1">Belongs to the glycosyltransferase 2 family.</text>
</comment>
<keyword evidence="3 5" id="KW-0808">Transferase</keyword>
<dbReference type="PANTHER" id="PTHR43179:SF12">
    <property type="entry name" value="GALACTOFURANOSYLTRANSFERASE GLFT2"/>
    <property type="match status" value="1"/>
</dbReference>
<evidence type="ECO:0000313" key="6">
    <source>
        <dbReference type="Proteomes" id="UP000463939"/>
    </source>
</evidence>
<evidence type="ECO:0000256" key="2">
    <source>
        <dbReference type="ARBA" id="ARBA00022676"/>
    </source>
</evidence>
<evidence type="ECO:0000259" key="4">
    <source>
        <dbReference type="Pfam" id="PF00535"/>
    </source>
</evidence>
<dbReference type="InterPro" id="IPR029044">
    <property type="entry name" value="Nucleotide-diphossugar_trans"/>
</dbReference>
<organism evidence="5 6">
    <name type="scientific">Sulfuriferula nivalis</name>
    <dbReference type="NCBI Taxonomy" id="2675298"/>
    <lineage>
        <taxon>Bacteria</taxon>
        <taxon>Pseudomonadati</taxon>
        <taxon>Pseudomonadota</taxon>
        <taxon>Betaproteobacteria</taxon>
        <taxon>Nitrosomonadales</taxon>
        <taxon>Sulfuricellaceae</taxon>
        <taxon>Sulfuriferula</taxon>
    </lineage>
</organism>
<protein>
    <submittedName>
        <fullName evidence="5">Rhamnosyltransferase</fullName>
    </submittedName>
</protein>
<gene>
    <name evidence="5" type="ORF">SFSGTM_02290</name>
</gene>